<evidence type="ECO:0000313" key="4">
    <source>
        <dbReference type="Proteomes" id="UP001163850"/>
    </source>
</evidence>
<accession>A0AA38PWU4</accession>
<feature type="compositionally biased region" description="Low complexity" evidence="1">
    <location>
        <begin position="27"/>
        <end position="72"/>
    </location>
</feature>
<dbReference type="AlphaFoldDB" id="A0AA38PWU4"/>
<feature type="transmembrane region" description="Helical" evidence="2">
    <location>
        <begin position="107"/>
        <end position="131"/>
    </location>
</feature>
<proteinExistence type="predicted"/>
<keyword evidence="2" id="KW-0472">Membrane</keyword>
<protein>
    <submittedName>
        <fullName evidence="3">Uncharacterized protein</fullName>
    </submittedName>
</protein>
<dbReference type="EMBL" id="MU802049">
    <property type="protein sequence ID" value="KAJ3982756.1"/>
    <property type="molecule type" value="Genomic_DNA"/>
</dbReference>
<feature type="region of interest" description="Disordered" evidence="1">
    <location>
        <begin position="1"/>
        <end position="72"/>
    </location>
</feature>
<organism evidence="3 4">
    <name type="scientific">Lentinula detonsa</name>
    <dbReference type="NCBI Taxonomy" id="2804962"/>
    <lineage>
        <taxon>Eukaryota</taxon>
        <taxon>Fungi</taxon>
        <taxon>Dikarya</taxon>
        <taxon>Basidiomycota</taxon>
        <taxon>Agaricomycotina</taxon>
        <taxon>Agaricomycetes</taxon>
        <taxon>Agaricomycetidae</taxon>
        <taxon>Agaricales</taxon>
        <taxon>Marasmiineae</taxon>
        <taxon>Omphalotaceae</taxon>
        <taxon>Lentinula</taxon>
    </lineage>
</organism>
<comment type="caution">
    <text evidence="3">The sequence shown here is derived from an EMBL/GenBank/DDBJ whole genome shotgun (WGS) entry which is preliminary data.</text>
</comment>
<sequence>MQEKNTMGHSPFSGQLQYRHHAETVTSSSSLPSSPVGAIISSSNPTSSSAITVSPGPGSSGDPFSSSPISASSAGQSILPSVSVVPNSATSAASKTSSALSQTRVNAGAITGGAIGGLVLVAMIVLGIIYYMQRRRRLHTAPSAEFMSGRTLMVAPGSTPGSGHAESFNSTSQLARNLATSQYSASVSYDAHGTAAAAPPAFTQGNYFYPSPGKLSSMTPL</sequence>
<feature type="compositionally biased region" description="Polar residues" evidence="1">
    <location>
        <begin position="1"/>
        <end position="16"/>
    </location>
</feature>
<evidence type="ECO:0000256" key="2">
    <source>
        <dbReference type="SAM" id="Phobius"/>
    </source>
</evidence>
<keyword evidence="2" id="KW-1133">Transmembrane helix</keyword>
<keyword evidence="2" id="KW-0812">Transmembrane</keyword>
<dbReference type="Gene3D" id="1.20.5.510">
    <property type="entry name" value="Single helix bin"/>
    <property type="match status" value="1"/>
</dbReference>
<dbReference type="Proteomes" id="UP001163850">
    <property type="component" value="Unassembled WGS sequence"/>
</dbReference>
<name>A0AA38PWU4_9AGAR</name>
<gene>
    <name evidence="3" type="ORF">F5890DRAFT_322821</name>
</gene>
<evidence type="ECO:0000313" key="3">
    <source>
        <dbReference type="EMBL" id="KAJ3982756.1"/>
    </source>
</evidence>
<evidence type="ECO:0000256" key="1">
    <source>
        <dbReference type="SAM" id="MobiDB-lite"/>
    </source>
</evidence>
<reference evidence="3" key="1">
    <citation type="submission" date="2022-08" db="EMBL/GenBank/DDBJ databases">
        <authorList>
            <consortium name="DOE Joint Genome Institute"/>
            <person name="Min B."/>
            <person name="Riley R."/>
            <person name="Sierra-Patev S."/>
            <person name="Naranjo-Ortiz M."/>
            <person name="Looney B."/>
            <person name="Konkel Z."/>
            <person name="Slot J.C."/>
            <person name="Sakamoto Y."/>
            <person name="Steenwyk J.L."/>
            <person name="Rokas A."/>
            <person name="Carro J."/>
            <person name="Camarero S."/>
            <person name="Ferreira P."/>
            <person name="Molpeceres G."/>
            <person name="Ruiz-Duenas F.J."/>
            <person name="Serrano A."/>
            <person name="Henrissat B."/>
            <person name="Drula E."/>
            <person name="Hughes K.W."/>
            <person name="Mata J.L."/>
            <person name="Ishikawa N.K."/>
            <person name="Vargas-Isla R."/>
            <person name="Ushijima S."/>
            <person name="Smith C.A."/>
            <person name="Ahrendt S."/>
            <person name="Andreopoulos W."/>
            <person name="He G."/>
            <person name="Labutti K."/>
            <person name="Lipzen A."/>
            <person name="Ng V."/>
            <person name="Sandor L."/>
            <person name="Barry K."/>
            <person name="Martinez A.T."/>
            <person name="Xiao Y."/>
            <person name="Gibbons J.G."/>
            <person name="Terashima K."/>
            <person name="Hibbett D.S."/>
            <person name="Grigoriev I.V."/>
        </authorList>
    </citation>
    <scope>NUCLEOTIDE SEQUENCE</scope>
    <source>
        <strain evidence="3">TFB7829</strain>
    </source>
</reference>